<dbReference type="SUPFAM" id="SSF53790">
    <property type="entry name" value="Tetrapyrrole methylase"/>
    <property type="match status" value="1"/>
</dbReference>
<dbReference type="InterPro" id="IPR035996">
    <property type="entry name" value="4pyrrol_Methylase_sf"/>
</dbReference>
<dbReference type="InterPro" id="IPR014777">
    <property type="entry name" value="4pyrrole_Mease_sub1"/>
</dbReference>
<evidence type="ECO:0000259" key="8">
    <source>
        <dbReference type="Pfam" id="PF02602"/>
    </source>
</evidence>
<dbReference type="GO" id="GO:0019354">
    <property type="term" value="P:siroheme biosynthetic process"/>
    <property type="evidence" value="ECO:0007669"/>
    <property type="project" value="InterPro"/>
</dbReference>
<dbReference type="InterPro" id="IPR014776">
    <property type="entry name" value="4pyrrole_Mease_sub2"/>
</dbReference>
<evidence type="ECO:0000256" key="1">
    <source>
        <dbReference type="ARBA" id="ARBA00012162"/>
    </source>
</evidence>
<dbReference type="EMBL" id="FXUF01000005">
    <property type="protein sequence ID" value="SMP54260.1"/>
    <property type="molecule type" value="Genomic_DNA"/>
</dbReference>
<evidence type="ECO:0000259" key="7">
    <source>
        <dbReference type="Pfam" id="PF00590"/>
    </source>
</evidence>
<dbReference type="CDD" id="cd06578">
    <property type="entry name" value="HemD"/>
    <property type="match status" value="1"/>
</dbReference>
<dbReference type="Gene3D" id="3.40.1010.10">
    <property type="entry name" value="Cobalt-precorrin-4 Transmethylase, Domain 1"/>
    <property type="match status" value="1"/>
</dbReference>
<evidence type="ECO:0000256" key="5">
    <source>
        <dbReference type="ARBA" id="ARBA00023244"/>
    </source>
</evidence>
<protein>
    <recommendedName>
        <fullName evidence="1">uroporphyrinogen-III C-methyltransferase</fullName>
        <ecNumber evidence="1">2.1.1.107</ecNumber>
    </recommendedName>
</protein>
<dbReference type="NCBIfam" id="TIGR01469">
    <property type="entry name" value="cobA_cysG_Cterm"/>
    <property type="match status" value="1"/>
</dbReference>
<evidence type="ECO:0000313" key="10">
    <source>
        <dbReference type="Proteomes" id="UP001158066"/>
    </source>
</evidence>
<dbReference type="GO" id="GO:0004851">
    <property type="term" value="F:uroporphyrin-III C-methyltransferase activity"/>
    <property type="evidence" value="ECO:0007669"/>
    <property type="project" value="UniProtKB-EC"/>
</dbReference>
<dbReference type="FunFam" id="3.30.950.10:FF:000001">
    <property type="entry name" value="Siroheme synthase"/>
    <property type="match status" value="1"/>
</dbReference>
<dbReference type="Gene3D" id="3.30.950.10">
    <property type="entry name" value="Methyltransferase, Cobalt-precorrin-4 Transmethylase, Domain 2"/>
    <property type="match status" value="1"/>
</dbReference>
<name>A0AA45WVP1_9CLOT</name>
<dbReference type="PANTHER" id="PTHR45790:SF3">
    <property type="entry name" value="S-ADENOSYL-L-METHIONINE-DEPENDENT UROPORPHYRINOGEN III METHYLTRANSFERASE, CHLOROPLASTIC"/>
    <property type="match status" value="1"/>
</dbReference>
<dbReference type="FunFam" id="3.40.1010.10:FF:000001">
    <property type="entry name" value="Siroheme synthase"/>
    <property type="match status" value="1"/>
</dbReference>
<dbReference type="RefSeq" id="WP_283409027.1">
    <property type="nucleotide sequence ID" value="NZ_FXUF01000005.1"/>
</dbReference>
<dbReference type="Proteomes" id="UP001158066">
    <property type="component" value="Unassembled WGS sequence"/>
</dbReference>
<keyword evidence="2 6" id="KW-0489">Methyltransferase</keyword>
<comment type="similarity">
    <text evidence="6">Belongs to the precorrin methyltransferase family.</text>
</comment>
<dbReference type="InterPro" id="IPR050161">
    <property type="entry name" value="Siro_Cobalamin_biosynth"/>
</dbReference>
<feature type="domain" description="Tetrapyrrole methylase" evidence="7">
    <location>
        <begin position="25"/>
        <end position="237"/>
    </location>
</feature>
<dbReference type="Gene3D" id="3.40.50.10090">
    <property type="match status" value="2"/>
</dbReference>
<dbReference type="GO" id="GO:0004852">
    <property type="term" value="F:uroporphyrinogen-III synthase activity"/>
    <property type="evidence" value="ECO:0007669"/>
    <property type="project" value="InterPro"/>
</dbReference>
<dbReference type="PANTHER" id="PTHR45790">
    <property type="entry name" value="SIROHEME SYNTHASE-RELATED"/>
    <property type="match status" value="1"/>
</dbReference>
<dbReference type="InterPro" id="IPR006366">
    <property type="entry name" value="CobA/CysG_C"/>
</dbReference>
<evidence type="ECO:0000256" key="4">
    <source>
        <dbReference type="ARBA" id="ARBA00022691"/>
    </source>
</evidence>
<gene>
    <name evidence="9" type="ORF">SAMN06296020_105103</name>
</gene>
<evidence type="ECO:0000256" key="6">
    <source>
        <dbReference type="RuleBase" id="RU003960"/>
    </source>
</evidence>
<reference evidence="9" key="1">
    <citation type="submission" date="2017-05" db="EMBL/GenBank/DDBJ databases">
        <authorList>
            <person name="Varghese N."/>
            <person name="Submissions S."/>
        </authorList>
    </citation>
    <scope>NUCLEOTIDE SEQUENCE</scope>
    <source>
        <strain evidence="9">Su22</strain>
    </source>
</reference>
<dbReference type="InterPro" id="IPR000878">
    <property type="entry name" value="4pyrrol_Mease"/>
</dbReference>
<dbReference type="InterPro" id="IPR003043">
    <property type="entry name" value="Uropor_MeTrfase_CS"/>
</dbReference>
<comment type="caution">
    <text evidence="9">The sequence shown here is derived from an EMBL/GenBank/DDBJ whole genome shotgun (WGS) entry which is preliminary data.</text>
</comment>
<organism evidence="9 10">
    <name type="scientific">Anoxynatronum buryatiense</name>
    <dbReference type="NCBI Taxonomy" id="489973"/>
    <lineage>
        <taxon>Bacteria</taxon>
        <taxon>Bacillati</taxon>
        <taxon>Bacillota</taxon>
        <taxon>Clostridia</taxon>
        <taxon>Eubacteriales</taxon>
        <taxon>Clostridiaceae</taxon>
        <taxon>Anoxynatronum</taxon>
    </lineage>
</organism>
<dbReference type="InterPro" id="IPR003754">
    <property type="entry name" value="4pyrrol_synth_uPrphyn_synth"/>
</dbReference>
<accession>A0AA45WVP1</accession>
<dbReference type="InterPro" id="IPR036108">
    <property type="entry name" value="4pyrrol_syn_uPrphyn_synt_sf"/>
</dbReference>
<keyword evidence="5" id="KW-0627">Porphyrin biosynthesis</keyword>
<dbReference type="PROSITE" id="PS00840">
    <property type="entry name" value="SUMT_2"/>
    <property type="match status" value="1"/>
</dbReference>
<evidence type="ECO:0000256" key="3">
    <source>
        <dbReference type="ARBA" id="ARBA00022679"/>
    </source>
</evidence>
<dbReference type="PROSITE" id="PS00839">
    <property type="entry name" value="SUMT_1"/>
    <property type="match status" value="1"/>
</dbReference>
<dbReference type="NCBIfam" id="NF004790">
    <property type="entry name" value="PRK06136.1"/>
    <property type="match status" value="1"/>
</dbReference>
<sequence length="535" mass="57711">MNNPRIIPASAITENTPTISLTGPMVYLVGAGPGAEDLITVKGLRCLQQAQVVLYDRLSGENLLKEAPPEAELIDVGKQPDHHPIPQESINQLLVEKAGEGKLVVRLKGGDPFVFGRGGEEALALEAAGIPFEVVPGISSAIAVPSYGGIPVTHRHMSTSFHVITGHEDPDKPEETVNYQLLAQLSGTLVFLMGVGRLPQITRQLMTHGKDPRTPVALIHRGTTPSQKTVCGNLANIVERVEIARLKPPCVIVVGEVVSLQPALSWVERKPLFGRRVLVTRSRQQASGLTAKLTWLGAQVEELPTIAIRPPKDPAKLTNALEDLAVYDHLIFTSVNGVEAFFQLLQETGRDVRCLSPETEITAIGQATGTAIESRGLRVTRMPEVFTGEGVLEALTPIIRKGQQVLLPRAEIGRPQLVKGLEALEAIVTDLPVYETVIPEADPAKLQQLVKHPPHWITFTSASTINHFMAMLNQAGLPFPRGTHIAAIGPVTASAVRHHGLEVAAEAEPHTIDALVAAIQAADVSLNERRKESFQ</sequence>
<keyword evidence="10" id="KW-1185">Reference proteome</keyword>
<keyword evidence="4" id="KW-0949">S-adenosyl-L-methionine</keyword>
<proteinExistence type="inferred from homology"/>
<dbReference type="CDD" id="cd11642">
    <property type="entry name" value="SUMT"/>
    <property type="match status" value="1"/>
</dbReference>
<dbReference type="EC" id="2.1.1.107" evidence="1"/>
<dbReference type="GO" id="GO:0032259">
    <property type="term" value="P:methylation"/>
    <property type="evidence" value="ECO:0007669"/>
    <property type="project" value="UniProtKB-KW"/>
</dbReference>
<keyword evidence="3 6" id="KW-0808">Transferase</keyword>
<evidence type="ECO:0000313" key="9">
    <source>
        <dbReference type="EMBL" id="SMP54260.1"/>
    </source>
</evidence>
<dbReference type="AlphaFoldDB" id="A0AA45WVP1"/>
<evidence type="ECO:0000256" key="2">
    <source>
        <dbReference type="ARBA" id="ARBA00022603"/>
    </source>
</evidence>
<dbReference type="Pfam" id="PF00590">
    <property type="entry name" value="TP_methylase"/>
    <property type="match status" value="1"/>
</dbReference>
<dbReference type="SUPFAM" id="SSF69618">
    <property type="entry name" value="HemD-like"/>
    <property type="match status" value="1"/>
</dbReference>
<dbReference type="Pfam" id="PF02602">
    <property type="entry name" value="HEM4"/>
    <property type="match status" value="1"/>
</dbReference>
<feature type="domain" description="Tetrapyrrole biosynthesis uroporphyrinogen III synthase" evidence="8">
    <location>
        <begin position="289"/>
        <end position="517"/>
    </location>
</feature>